<dbReference type="EMBL" id="BKAG01000002">
    <property type="protein sequence ID" value="GEP41026.1"/>
    <property type="molecule type" value="Genomic_DNA"/>
</dbReference>
<keyword evidence="2" id="KW-1185">Reference proteome</keyword>
<sequence length="73" mass="8227">MGWWAMVPNEMRCNLTSSAESTSGLPFALYREDDNGARFLIDRFATREEAEAKATELGIGGHKQYYFVDFEGA</sequence>
<reference evidence="1 2" key="1">
    <citation type="submission" date="2019-07" db="EMBL/GenBank/DDBJ databases">
        <title>Whole genome shotgun sequence of Brevifollis gellanilyticus NBRC 108608.</title>
        <authorList>
            <person name="Hosoyama A."/>
            <person name="Uohara A."/>
            <person name="Ohji S."/>
            <person name="Ichikawa N."/>
        </authorList>
    </citation>
    <scope>NUCLEOTIDE SEQUENCE [LARGE SCALE GENOMIC DNA]</scope>
    <source>
        <strain evidence="1 2">NBRC 108608</strain>
    </source>
</reference>
<accession>A0A512M2Q5</accession>
<dbReference type="AlphaFoldDB" id="A0A512M2Q5"/>
<gene>
    <name evidence="1" type="ORF">BGE01nite_03170</name>
</gene>
<evidence type="ECO:0008006" key="3">
    <source>
        <dbReference type="Google" id="ProtNLM"/>
    </source>
</evidence>
<dbReference type="Proteomes" id="UP000321577">
    <property type="component" value="Unassembled WGS sequence"/>
</dbReference>
<protein>
    <recommendedName>
        <fullName evidence="3">SPOR domain-containing protein</fullName>
    </recommendedName>
</protein>
<evidence type="ECO:0000313" key="1">
    <source>
        <dbReference type="EMBL" id="GEP41026.1"/>
    </source>
</evidence>
<comment type="caution">
    <text evidence="1">The sequence shown here is derived from an EMBL/GenBank/DDBJ whole genome shotgun (WGS) entry which is preliminary data.</text>
</comment>
<proteinExistence type="predicted"/>
<organism evidence="1 2">
    <name type="scientific">Brevifollis gellanilyticus</name>
    <dbReference type="NCBI Taxonomy" id="748831"/>
    <lineage>
        <taxon>Bacteria</taxon>
        <taxon>Pseudomonadati</taxon>
        <taxon>Verrucomicrobiota</taxon>
        <taxon>Verrucomicrobiia</taxon>
        <taxon>Verrucomicrobiales</taxon>
        <taxon>Verrucomicrobiaceae</taxon>
    </lineage>
</organism>
<name>A0A512M2Q5_9BACT</name>
<evidence type="ECO:0000313" key="2">
    <source>
        <dbReference type="Proteomes" id="UP000321577"/>
    </source>
</evidence>